<organism evidence="1 2">
    <name type="scientific">Sphingobium boeckii</name>
    <dbReference type="NCBI Taxonomy" id="1082345"/>
    <lineage>
        <taxon>Bacteria</taxon>
        <taxon>Pseudomonadati</taxon>
        <taxon>Pseudomonadota</taxon>
        <taxon>Alphaproteobacteria</taxon>
        <taxon>Sphingomonadales</taxon>
        <taxon>Sphingomonadaceae</taxon>
        <taxon>Sphingobium</taxon>
    </lineage>
</organism>
<dbReference type="RefSeq" id="WP_184015649.1">
    <property type="nucleotide sequence ID" value="NZ_JACIJC010000001.1"/>
</dbReference>
<comment type="caution">
    <text evidence="1">The sequence shown here is derived from an EMBL/GenBank/DDBJ whole genome shotgun (WGS) entry which is preliminary data.</text>
</comment>
<reference evidence="1 2" key="1">
    <citation type="submission" date="2020-08" db="EMBL/GenBank/DDBJ databases">
        <title>Genomic Encyclopedia of Type Strains, Phase IV (KMG-IV): sequencing the most valuable type-strain genomes for metagenomic binning, comparative biology and taxonomic classification.</title>
        <authorList>
            <person name="Goeker M."/>
        </authorList>
    </citation>
    <scope>NUCLEOTIDE SEQUENCE [LARGE SCALE GENOMIC DNA]</scope>
    <source>
        <strain evidence="1 2">DSM 25079</strain>
    </source>
</reference>
<evidence type="ECO:0000313" key="2">
    <source>
        <dbReference type="Proteomes" id="UP000549617"/>
    </source>
</evidence>
<dbReference type="EMBL" id="JACIJC010000001">
    <property type="protein sequence ID" value="MBB5684920.1"/>
    <property type="molecule type" value="Genomic_DNA"/>
</dbReference>
<dbReference type="Proteomes" id="UP000549617">
    <property type="component" value="Unassembled WGS sequence"/>
</dbReference>
<name>A0A7W9EEE4_9SPHN</name>
<protein>
    <submittedName>
        <fullName evidence="1">Uncharacterized protein</fullName>
    </submittedName>
</protein>
<keyword evidence="2" id="KW-1185">Reference proteome</keyword>
<accession>A0A7W9EEE4</accession>
<sequence>MSNDRIVSVGFLKGKDLEILGSNFDRHFPVEYDDIFADLIGQLDNIEASPLGKGVVLKPAINRS</sequence>
<gene>
    <name evidence="1" type="ORF">FHS49_000911</name>
</gene>
<evidence type="ECO:0000313" key="1">
    <source>
        <dbReference type="EMBL" id="MBB5684920.1"/>
    </source>
</evidence>
<dbReference type="AlphaFoldDB" id="A0A7W9EEE4"/>
<proteinExistence type="predicted"/>